<accession>A0ABV3RQT0</accession>
<sequence length="101" mass="11437">MGYPTKIATCCYCGSRSALKLDRQRHELACASCGAPLSVLKMMPASRPSPEPAVSHHPSPRRFPNKPTARLSSKPRRRKDRKNWLKEIAEEVFDLVEDIFD</sequence>
<proteinExistence type="predicted"/>
<evidence type="ECO:0000256" key="1">
    <source>
        <dbReference type="SAM" id="MobiDB-lite"/>
    </source>
</evidence>
<dbReference type="RefSeq" id="WP_367879057.1">
    <property type="nucleotide sequence ID" value="NZ_JBFNXX010000015.1"/>
</dbReference>
<protein>
    <submittedName>
        <fullName evidence="2">Uncharacterized protein</fullName>
    </submittedName>
</protein>
<dbReference type="Proteomes" id="UP001556098">
    <property type="component" value="Unassembled WGS sequence"/>
</dbReference>
<organism evidence="2 3">
    <name type="scientific">Sulfitobacter sediminis</name>
    <dbReference type="NCBI Taxonomy" id="3234186"/>
    <lineage>
        <taxon>Bacteria</taxon>
        <taxon>Pseudomonadati</taxon>
        <taxon>Pseudomonadota</taxon>
        <taxon>Alphaproteobacteria</taxon>
        <taxon>Rhodobacterales</taxon>
        <taxon>Roseobacteraceae</taxon>
        <taxon>Sulfitobacter</taxon>
    </lineage>
</organism>
<comment type="caution">
    <text evidence="2">The sequence shown here is derived from an EMBL/GenBank/DDBJ whole genome shotgun (WGS) entry which is preliminary data.</text>
</comment>
<evidence type="ECO:0000313" key="3">
    <source>
        <dbReference type="Proteomes" id="UP001556098"/>
    </source>
</evidence>
<keyword evidence="3" id="KW-1185">Reference proteome</keyword>
<dbReference type="EMBL" id="JBFNXX010000015">
    <property type="protein sequence ID" value="MEW9921355.1"/>
    <property type="molecule type" value="Genomic_DNA"/>
</dbReference>
<reference evidence="2 3" key="1">
    <citation type="submission" date="2024-07" db="EMBL/GenBank/DDBJ databases">
        <title>Marimonas sp.nov., isolated from tidal-flat sediment.</title>
        <authorList>
            <person name="Jayan J.N."/>
            <person name="Lee S.S."/>
        </authorList>
    </citation>
    <scope>NUCLEOTIDE SEQUENCE [LARGE SCALE GENOMIC DNA]</scope>
    <source>
        <strain evidence="2 3">MJW-29</strain>
    </source>
</reference>
<name>A0ABV3RQT0_9RHOB</name>
<gene>
    <name evidence="2" type="ORF">AB2B41_17225</name>
</gene>
<evidence type="ECO:0000313" key="2">
    <source>
        <dbReference type="EMBL" id="MEW9921355.1"/>
    </source>
</evidence>
<feature type="region of interest" description="Disordered" evidence="1">
    <location>
        <begin position="44"/>
        <end position="81"/>
    </location>
</feature>